<dbReference type="EMBL" id="JACGWN010000013">
    <property type="protein sequence ID" value="KAL0410786.1"/>
    <property type="molecule type" value="Genomic_DNA"/>
</dbReference>
<reference evidence="2" key="1">
    <citation type="submission" date="2020-06" db="EMBL/GenBank/DDBJ databases">
        <authorList>
            <person name="Li T."/>
            <person name="Hu X."/>
            <person name="Zhang T."/>
            <person name="Song X."/>
            <person name="Zhang H."/>
            <person name="Dai N."/>
            <person name="Sheng W."/>
            <person name="Hou X."/>
            <person name="Wei L."/>
        </authorList>
    </citation>
    <scope>NUCLEOTIDE SEQUENCE</scope>
    <source>
        <strain evidence="2">KEN1</strain>
        <tissue evidence="2">Leaf</tissue>
    </source>
</reference>
<organism evidence="2">
    <name type="scientific">Sesamum latifolium</name>
    <dbReference type="NCBI Taxonomy" id="2727402"/>
    <lineage>
        <taxon>Eukaryota</taxon>
        <taxon>Viridiplantae</taxon>
        <taxon>Streptophyta</taxon>
        <taxon>Embryophyta</taxon>
        <taxon>Tracheophyta</taxon>
        <taxon>Spermatophyta</taxon>
        <taxon>Magnoliopsida</taxon>
        <taxon>eudicotyledons</taxon>
        <taxon>Gunneridae</taxon>
        <taxon>Pentapetalae</taxon>
        <taxon>asterids</taxon>
        <taxon>lamiids</taxon>
        <taxon>Lamiales</taxon>
        <taxon>Pedaliaceae</taxon>
        <taxon>Sesamum</taxon>
    </lineage>
</organism>
<protein>
    <submittedName>
        <fullName evidence="2">Uncharacterized protein</fullName>
    </submittedName>
</protein>
<dbReference type="AlphaFoldDB" id="A0AAW2U599"/>
<gene>
    <name evidence="2" type="ORF">Slati_3668300</name>
</gene>
<sequence length="177" mass="20122">MDELDRNNNTEKQGLEKYSVSKFMRYQMVEDRSVAEQTHEIINLEHALAGAEMKLPEEFLVIIEEEHRNQTHKMSIEHHPRANLMEKQKVNKAKLCPSKKVKTGQAAVNMVAGGSSGASTSGATDGHHGKDSKHGELDRKRGLEVFFRAHSIVKKSLPRTHCQKKYYQWFCNSYGGI</sequence>
<proteinExistence type="predicted"/>
<name>A0AAW2U599_9LAMI</name>
<feature type="region of interest" description="Disordered" evidence="1">
    <location>
        <begin position="111"/>
        <end position="137"/>
    </location>
</feature>
<feature type="compositionally biased region" description="Basic and acidic residues" evidence="1">
    <location>
        <begin position="125"/>
        <end position="137"/>
    </location>
</feature>
<evidence type="ECO:0000256" key="1">
    <source>
        <dbReference type="SAM" id="MobiDB-lite"/>
    </source>
</evidence>
<comment type="caution">
    <text evidence="2">The sequence shown here is derived from an EMBL/GenBank/DDBJ whole genome shotgun (WGS) entry which is preliminary data.</text>
</comment>
<evidence type="ECO:0000313" key="2">
    <source>
        <dbReference type="EMBL" id="KAL0410786.1"/>
    </source>
</evidence>
<reference evidence="2" key="2">
    <citation type="journal article" date="2024" name="Plant">
        <title>Genomic evolution and insights into agronomic trait innovations of Sesamum species.</title>
        <authorList>
            <person name="Miao H."/>
            <person name="Wang L."/>
            <person name="Qu L."/>
            <person name="Liu H."/>
            <person name="Sun Y."/>
            <person name="Le M."/>
            <person name="Wang Q."/>
            <person name="Wei S."/>
            <person name="Zheng Y."/>
            <person name="Lin W."/>
            <person name="Duan Y."/>
            <person name="Cao H."/>
            <person name="Xiong S."/>
            <person name="Wang X."/>
            <person name="Wei L."/>
            <person name="Li C."/>
            <person name="Ma Q."/>
            <person name="Ju M."/>
            <person name="Zhao R."/>
            <person name="Li G."/>
            <person name="Mu C."/>
            <person name="Tian Q."/>
            <person name="Mei H."/>
            <person name="Zhang T."/>
            <person name="Gao T."/>
            <person name="Zhang H."/>
        </authorList>
    </citation>
    <scope>NUCLEOTIDE SEQUENCE</scope>
    <source>
        <strain evidence="2">KEN1</strain>
    </source>
</reference>
<accession>A0AAW2U599</accession>